<protein>
    <submittedName>
        <fullName evidence="1">Uncharacterized protein</fullName>
    </submittedName>
</protein>
<name>A0A654LWD8_9ARCH</name>
<evidence type="ECO:0000313" key="2">
    <source>
        <dbReference type="Proteomes" id="UP000058925"/>
    </source>
</evidence>
<dbReference type="EMBL" id="CP012850">
    <property type="protein sequence ID" value="ALI35774.1"/>
    <property type="molecule type" value="Genomic_DNA"/>
</dbReference>
<accession>A0A654LWD8</accession>
<dbReference type="RefSeq" id="WP_196818178.1">
    <property type="nucleotide sequence ID" value="NZ_CP012850.1"/>
</dbReference>
<proteinExistence type="predicted"/>
<dbReference type="Proteomes" id="UP000058925">
    <property type="component" value="Chromosome"/>
</dbReference>
<gene>
    <name evidence="1" type="ORF">NMY3_01571</name>
</gene>
<keyword evidence="2" id="KW-1185">Reference proteome</keyword>
<dbReference type="KEGG" id="taa:NMY3_01571"/>
<dbReference type="AlphaFoldDB" id="A0A654LWD8"/>
<sequence>MISTELAIIYSNAIWDKHDFLLNTLTPESNGERNQLLVYARIKRAKRKNVTKATIM</sequence>
<dbReference type="GeneID" id="60421612"/>
<reference evidence="2" key="1">
    <citation type="submission" date="2015-10" db="EMBL/GenBank/DDBJ databases">
        <title>Niche specialization of a soil ammonia-oxidizing archaeon, Candidatus Nitrosocosmicus oleophilus.</title>
        <authorList>
            <person name="Jung M.-Y."/>
            <person name="Rhee S.-K."/>
        </authorList>
    </citation>
    <scope>NUCLEOTIDE SEQUENCE [LARGE SCALE GENOMIC DNA]</scope>
    <source>
        <strain evidence="2">MY3</strain>
    </source>
</reference>
<evidence type="ECO:0000313" key="1">
    <source>
        <dbReference type="EMBL" id="ALI35774.1"/>
    </source>
</evidence>
<organism evidence="1 2">
    <name type="scientific">Candidatus Nitrosocosmicus oleophilus</name>
    <dbReference type="NCBI Taxonomy" id="1353260"/>
    <lineage>
        <taxon>Archaea</taxon>
        <taxon>Nitrososphaerota</taxon>
        <taxon>Nitrososphaeria</taxon>
        <taxon>Nitrososphaerales</taxon>
        <taxon>Nitrososphaeraceae</taxon>
        <taxon>Candidatus Nitrosocosmicus</taxon>
    </lineage>
</organism>